<feature type="compositionally biased region" description="Polar residues" evidence="1">
    <location>
        <begin position="166"/>
        <end position="176"/>
    </location>
</feature>
<dbReference type="InterPro" id="IPR009060">
    <property type="entry name" value="UBA-like_sf"/>
</dbReference>
<feature type="compositionally biased region" description="Low complexity" evidence="1">
    <location>
        <begin position="136"/>
        <end position="150"/>
    </location>
</feature>
<evidence type="ECO:0000259" key="2">
    <source>
        <dbReference type="PROSITE" id="PS50030"/>
    </source>
</evidence>
<accession>A0A7S3BVD2</accession>
<dbReference type="SUPFAM" id="SSF46934">
    <property type="entry name" value="UBA-like"/>
    <property type="match status" value="1"/>
</dbReference>
<sequence length="210" mass="22896">MYHVLLPISLQALHASLLRHLELIWRAMAAATEDLTMMGFPQALRAARSDMARALDIASHKHWKAWQAPVNRFGTMEGFIRDFQEELHNAIVLPNSSTGVAPLGTEPRGIISDVVQLTSEPPMTEAEPETAEPESADGPPALPGPGSASPERSMLAADQDRDSSRIESTATPSSPAERQLFTMGFELHRVRHALEWAEGDVQAAANMLLS</sequence>
<dbReference type="AlphaFoldDB" id="A0A7S3BVD2"/>
<dbReference type="EMBL" id="HBHX01065699">
    <property type="protein sequence ID" value="CAE0146514.1"/>
    <property type="molecule type" value="Transcribed_RNA"/>
</dbReference>
<reference evidence="3" key="1">
    <citation type="submission" date="2021-01" db="EMBL/GenBank/DDBJ databases">
        <authorList>
            <person name="Corre E."/>
            <person name="Pelletier E."/>
            <person name="Niang G."/>
            <person name="Scheremetjew M."/>
            <person name="Finn R."/>
            <person name="Kale V."/>
            <person name="Holt S."/>
            <person name="Cochrane G."/>
            <person name="Meng A."/>
            <person name="Brown T."/>
            <person name="Cohen L."/>
        </authorList>
    </citation>
    <scope>NUCLEOTIDE SEQUENCE</scope>
    <source>
        <strain evidence="3">CCMP281</strain>
    </source>
</reference>
<protein>
    <recommendedName>
        <fullName evidence="2">UBA domain-containing protein</fullName>
    </recommendedName>
</protein>
<feature type="domain" description="UBA" evidence="2">
    <location>
        <begin position="170"/>
        <end position="210"/>
    </location>
</feature>
<gene>
    <name evidence="3" type="ORF">HERI1096_LOCUS36380</name>
</gene>
<dbReference type="Gene3D" id="1.10.8.10">
    <property type="entry name" value="DNA helicase RuvA subunit, C-terminal domain"/>
    <property type="match status" value="1"/>
</dbReference>
<proteinExistence type="predicted"/>
<dbReference type="PROSITE" id="PS50030">
    <property type="entry name" value="UBA"/>
    <property type="match status" value="1"/>
</dbReference>
<evidence type="ECO:0000256" key="1">
    <source>
        <dbReference type="SAM" id="MobiDB-lite"/>
    </source>
</evidence>
<feature type="compositionally biased region" description="Acidic residues" evidence="1">
    <location>
        <begin position="126"/>
        <end position="135"/>
    </location>
</feature>
<organism evidence="3">
    <name type="scientific">Haptolina ericina</name>
    <dbReference type="NCBI Taxonomy" id="156174"/>
    <lineage>
        <taxon>Eukaryota</taxon>
        <taxon>Haptista</taxon>
        <taxon>Haptophyta</taxon>
        <taxon>Prymnesiophyceae</taxon>
        <taxon>Prymnesiales</taxon>
        <taxon>Prymnesiaceae</taxon>
        <taxon>Haptolina</taxon>
    </lineage>
</organism>
<feature type="region of interest" description="Disordered" evidence="1">
    <location>
        <begin position="120"/>
        <end position="179"/>
    </location>
</feature>
<name>A0A7S3BVD2_9EUKA</name>
<evidence type="ECO:0000313" key="3">
    <source>
        <dbReference type="EMBL" id="CAE0146514.1"/>
    </source>
</evidence>
<dbReference type="InterPro" id="IPR015940">
    <property type="entry name" value="UBA"/>
</dbReference>